<name>A0ABD3UMJ8_9LAMI</name>
<dbReference type="EMBL" id="JBJXBP010000001">
    <property type="protein sequence ID" value="KAL3850290.1"/>
    <property type="molecule type" value="Genomic_DNA"/>
</dbReference>
<protein>
    <submittedName>
        <fullName evidence="1">Uncharacterized protein</fullName>
    </submittedName>
</protein>
<reference evidence="1 2" key="1">
    <citation type="submission" date="2024-12" db="EMBL/GenBank/DDBJ databases">
        <title>The unique morphological basis and parallel evolutionary history of personate flowers in Penstemon.</title>
        <authorList>
            <person name="Depatie T.H."/>
            <person name="Wessinger C.A."/>
        </authorList>
    </citation>
    <scope>NUCLEOTIDE SEQUENCE [LARGE SCALE GENOMIC DNA]</scope>
    <source>
        <strain evidence="1">WTNN_2</strain>
        <tissue evidence="1">Leaf</tissue>
    </source>
</reference>
<comment type="caution">
    <text evidence="1">The sequence shown here is derived from an EMBL/GenBank/DDBJ whole genome shotgun (WGS) entry which is preliminary data.</text>
</comment>
<proteinExistence type="predicted"/>
<keyword evidence="2" id="KW-1185">Reference proteome</keyword>
<gene>
    <name evidence="1" type="ORF">ACJIZ3_012172</name>
</gene>
<sequence>MMYFLRTYTIKPENHLVLLEPEFIQPNPCVNISLKQLNKNCIFNLCIKQSRGQRYLFWRTNISPSCKFLVKSLHVVSTKPTSRQRKAVLMLVDECEED</sequence>
<dbReference type="Proteomes" id="UP001634393">
    <property type="component" value="Unassembled WGS sequence"/>
</dbReference>
<dbReference type="AlphaFoldDB" id="A0ABD3UMJ8"/>
<evidence type="ECO:0000313" key="1">
    <source>
        <dbReference type="EMBL" id="KAL3850290.1"/>
    </source>
</evidence>
<evidence type="ECO:0000313" key="2">
    <source>
        <dbReference type="Proteomes" id="UP001634393"/>
    </source>
</evidence>
<organism evidence="1 2">
    <name type="scientific">Penstemon smallii</name>
    <dbReference type="NCBI Taxonomy" id="265156"/>
    <lineage>
        <taxon>Eukaryota</taxon>
        <taxon>Viridiplantae</taxon>
        <taxon>Streptophyta</taxon>
        <taxon>Embryophyta</taxon>
        <taxon>Tracheophyta</taxon>
        <taxon>Spermatophyta</taxon>
        <taxon>Magnoliopsida</taxon>
        <taxon>eudicotyledons</taxon>
        <taxon>Gunneridae</taxon>
        <taxon>Pentapetalae</taxon>
        <taxon>asterids</taxon>
        <taxon>lamiids</taxon>
        <taxon>Lamiales</taxon>
        <taxon>Plantaginaceae</taxon>
        <taxon>Cheloneae</taxon>
        <taxon>Penstemon</taxon>
    </lineage>
</organism>
<accession>A0ABD3UMJ8</accession>